<dbReference type="CDD" id="cd05154">
    <property type="entry name" value="ACAD10_11_N-like"/>
    <property type="match status" value="1"/>
</dbReference>
<dbReference type="RefSeq" id="WP_034193721.1">
    <property type="nucleotide sequence ID" value="NZ_CADESV010000006.1"/>
</dbReference>
<name>A0A132DVS0_BURVI</name>
<evidence type="ECO:0000313" key="3">
    <source>
        <dbReference type="EMBL" id="MDN7793594.1"/>
    </source>
</evidence>
<dbReference type="AlphaFoldDB" id="A0A132DVS0"/>
<protein>
    <submittedName>
        <fullName evidence="2 4">Phosphotransferase</fullName>
    </submittedName>
</protein>
<dbReference type="Proteomes" id="UP001171620">
    <property type="component" value="Unassembled WGS sequence"/>
</dbReference>
<dbReference type="InterPro" id="IPR052898">
    <property type="entry name" value="ACAD10-like"/>
</dbReference>
<reference evidence="3" key="3">
    <citation type="submission" date="2023-07" db="EMBL/GenBank/DDBJ databases">
        <title>A collection of bacterial strains from the Burkholderia cepacia Research Laboratory and Repository.</title>
        <authorList>
            <person name="Lipuma J."/>
            <person name="Spilker T."/>
            <person name="Caverly L."/>
        </authorList>
    </citation>
    <scope>NUCLEOTIDE SEQUENCE</scope>
    <source>
        <strain evidence="3">AU44268</strain>
    </source>
</reference>
<reference evidence="2 6" key="2">
    <citation type="submission" date="2020-11" db="EMBL/GenBank/DDBJ databases">
        <title>Enhanced detection system for hospital associated transmission using whole genome sequencing surveillance.</title>
        <authorList>
            <person name="Harrison L.H."/>
            <person name="Van Tyne D."/>
            <person name="Marsh J.W."/>
            <person name="Griffith M.P."/>
            <person name="Snyder D.J."/>
            <person name="Cooper V.S."/>
            <person name="Mustapha M."/>
        </authorList>
    </citation>
    <scope>NUCLEOTIDE SEQUENCE [LARGE SCALE GENOMIC DNA]</scope>
    <source>
        <strain evidence="2 6">BC00020</strain>
    </source>
</reference>
<dbReference type="Pfam" id="PF01636">
    <property type="entry name" value="APH"/>
    <property type="match status" value="1"/>
</dbReference>
<keyword evidence="6" id="KW-1185">Reference proteome</keyword>
<dbReference type="EMBL" id="JADVKH010000005">
    <property type="protein sequence ID" value="MBJ9686122.1"/>
    <property type="molecule type" value="Genomic_DNA"/>
</dbReference>
<dbReference type="EMBL" id="JAUJRV010000001">
    <property type="protein sequence ID" value="MDN7793594.1"/>
    <property type="molecule type" value="Genomic_DNA"/>
</dbReference>
<proteinExistence type="predicted"/>
<evidence type="ECO:0000313" key="6">
    <source>
        <dbReference type="Proteomes" id="UP000808215"/>
    </source>
</evidence>
<evidence type="ECO:0000313" key="2">
    <source>
        <dbReference type="EMBL" id="MBJ9686122.1"/>
    </source>
</evidence>
<evidence type="ECO:0000313" key="5">
    <source>
        <dbReference type="Proteomes" id="UP000237632"/>
    </source>
</evidence>
<feature type="domain" description="Aminoglycoside phosphotransferase" evidence="1">
    <location>
        <begin position="30"/>
        <end position="256"/>
    </location>
</feature>
<dbReference type="PANTHER" id="PTHR47829:SF3">
    <property type="entry name" value="AMINOGLYCOSIDE PHOSPHOTRANSFERASE DOMAIN-CONTAINING PROTEIN"/>
    <property type="match status" value="1"/>
</dbReference>
<reference evidence="4 5" key="1">
    <citation type="submission" date="2018-03" db="EMBL/GenBank/DDBJ databases">
        <authorList>
            <person name="Nguyen K."/>
            <person name="Fouts D."/>
            <person name="Sutton G."/>
        </authorList>
    </citation>
    <scope>NUCLEOTIDE SEQUENCE [LARGE SCALE GENOMIC DNA]</scope>
    <source>
        <strain evidence="4 5">AU3578</strain>
    </source>
</reference>
<dbReference type="InterPro" id="IPR002575">
    <property type="entry name" value="Aminoglycoside_PTrfase"/>
</dbReference>
<dbReference type="InterPro" id="IPR041726">
    <property type="entry name" value="ACAD10_11_N"/>
</dbReference>
<sequence>MTHPAPPLDAARLTRYLEAHVPGFEGPLDLEKFAGGQSNPTYLLHAKSGRYVLRRQPPGELLKSAHAVDREFRVLSALSGTAVPVARPYHLCEDRDVIGSMFYVMSFEDGRIFWDPALPELPKADRATCYDALIRTMAALHDVDVDAVGLADYGRPGNYFERQIGVWTKQYRAAQTERLDAMETLIDWLPQACPDDAGRPALVHGDFRIDNVMFARDDYRVQAVLDWELSTLGNPLADLAYFCMCLRLPAGTQVRGLAGQDRAELGIPDEAAIVARYCELRGIEPIRDWHFYLAFSFFRLAAIAQGVKARALQGNASSEQALRVGAMAGRLAELAVDVIGARR</sequence>
<organism evidence="4 5">
    <name type="scientific">Burkholderia vietnamiensis</name>
    <dbReference type="NCBI Taxonomy" id="60552"/>
    <lineage>
        <taxon>Bacteria</taxon>
        <taxon>Pseudomonadati</taxon>
        <taxon>Pseudomonadota</taxon>
        <taxon>Betaproteobacteria</taxon>
        <taxon>Burkholderiales</taxon>
        <taxon>Burkholderiaceae</taxon>
        <taxon>Burkholderia</taxon>
        <taxon>Burkholderia cepacia complex</taxon>
    </lineage>
</organism>
<dbReference type="Gene3D" id="3.30.200.20">
    <property type="entry name" value="Phosphorylase Kinase, domain 1"/>
    <property type="match status" value="1"/>
</dbReference>
<dbReference type="InterPro" id="IPR011009">
    <property type="entry name" value="Kinase-like_dom_sf"/>
</dbReference>
<dbReference type="Proteomes" id="UP000808215">
    <property type="component" value="Unassembled WGS sequence"/>
</dbReference>
<dbReference type="Proteomes" id="UP000237632">
    <property type="component" value="Unassembled WGS sequence"/>
</dbReference>
<dbReference type="PANTHER" id="PTHR47829">
    <property type="entry name" value="HYDROLASE, PUTATIVE (AFU_ORTHOLOGUE AFUA_1G12880)-RELATED"/>
    <property type="match status" value="1"/>
</dbReference>
<comment type="caution">
    <text evidence="4">The sequence shown here is derived from an EMBL/GenBank/DDBJ whole genome shotgun (WGS) entry which is preliminary data.</text>
</comment>
<evidence type="ECO:0000313" key="4">
    <source>
        <dbReference type="EMBL" id="PRH39066.1"/>
    </source>
</evidence>
<accession>A0A132DVS0</accession>
<gene>
    <name evidence="4" type="ORF">C6T65_28400</name>
    <name evidence="2" type="ORF">I5589_03405</name>
    <name evidence="3" type="ORF">QZM33_01325</name>
</gene>
<dbReference type="EMBL" id="PVHK01000215">
    <property type="protein sequence ID" value="PRH39066.1"/>
    <property type="molecule type" value="Genomic_DNA"/>
</dbReference>
<evidence type="ECO:0000259" key="1">
    <source>
        <dbReference type="Pfam" id="PF01636"/>
    </source>
</evidence>
<dbReference type="Gene3D" id="3.90.1200.10">
    <property type="match status" value="1"/>
</dbReference>
<dbReference type="SUPFAM" id="SSF56112">
    <property type="entry name" value="Protein kinase-like (PK-like)"/>
    <property type="match status" value="1"/>
</dbReference>